<name>A0A382YN21_9ZZZZ</name>
<gene>
    <name evidence="3" type="ORF">METZ01_LOCUS437089</name>
</gene>
<dbReference type="GO" id="GO:0006508">
    <property type="term" value="P:proteolysis"/>
    <property type="evidence" value="ECO:0007669"/>
    <property type="project" value="InterPro"/>
</dbReference>
<evidence type="ECO:0000259" key="2">
    <source>
        <dbReference type="Pfam" id="PF00326"/>
    </source>
</evidence>
<dbReference type="PANTHER" id="PTHR42776:SF27">
    <property type="entry name" value="DIPEPTIDYL PEPTIDASE FAMILY MEMBER 6"/>
    <property type="match status" value="1"/>
</dbReference>
<feature type="domain" description="Peptidase S9 prolyl oligopeptidase catalytic" evidence="2">
    <location>
        <begin position="4"/>
        <end position="194"/>
    </location>
</feature>
<protein>
    <recommendedName>
        <fullName evidence="2">Peptidase S9 prolyl oligopeptidase catalytic domain-containing protein</fullName>
    </recommendedName>
</protein>
<dbReference type="InterPro" id="IPR001375">
    <property type="entry name" value="Peptidase_S9_cat"/>
</dbReference>
<evidence type="ECO:0000313" key="3">
    <source>
        <dbReference type="EMBL" id="SVD84235.1"/>
    </source>
</evidence>
<dbReference type="EMBL" id="UINC01176888">
    <property type="protein sequence ID" value="SVD84235.1"/>
    <property type="molecule type" value="Genomic_DNA"/>
</dbReference>
<dbReference type="InterPro" id="IPR029058">
    <property type="entry name" value="AB_hydrolase_fold"/>
</dbReference>
<dbReference type="InterPro" id="IPR002470">
    <property type="entry name" value="Peptidase_S9A"/>
</dbReference>
<organism evidence="3">
    <name type="scientific">marine metagenome</name>
    <dbReference type="NCBI Taxonomy" id="408172"/>
    <lineage>
        <taxon>unclassified sequences</taxon>
        <taxon>metagenomes</taxon>
        <taxon>ecological metagenomes</taxon>
    </lineage>
</organism>
<sequence length="194" mass="21796">MNRNNKGSNGYGKTFQMMDDRKHGKGDLDDCITSKKMLIDTGLIDPDRIGIIGGSYGGYMVLAALAFRPESFKLGVDIFGVANWVRTLQSIPPWWESARKSLEIELGNFNDTDYLTSISPLFHSEKIKKPLLVLQGANDPRVLKIESDEIVSSVRKNNVPVEYIIFDDEGHGFEKIQNKKDGFTAIVSFLEKHL</sequence>
<dbReference type="PANTHER" id="PTHR42776">
    <property type="entry name" value="SERINE PEPTIDASE S9 FAMILY MEMBER"/>
    <property type="match status" value="1"/>
</dbReference>
<proteinExistence type="predicted"/>
<dbReference type="AlphaFoldDB" id="A0A382YN21"/>
<accession>A0A382YN21</accession>
<dbReference type="Gene3D" id="3.40.50.1820">
    <property type="entry name" value="alpha/beta hydrolase"/>
    <property type="match status" value="1"/>
</dbReference>
<dbReference type="SUPFAM" id="SSF53474">
    <property type="entry name" value="alpha/beta-Hydrolases"/>
    <property type="match status" value="1"/>
</dbReference>
<keyword evidence="1" id="KW-0378">Hydrolase</keyword>
<dbReference type="PRINTS" id="PR00862">
    <property type="entry name" value="PROLIGOPTASE"/>
</dbReference>
<evidence type="ECO:0000256" key="1">
    <source>
        <dbReference type="ARBA" id="ARBA00022801"/>
    </source>
</evidence>
<reference evidence="3" key="1">
    <citation type="submission" date="2018-05" db="EMBL/GenBank/DDBJ databases">
        <authorList>
            <person name="Lanie J.A."/>
            <person name="Ng W.-L."/>
            <person name="Kazmierczak K.M."/>
            <person name="Andrzejewski T.M."/>
            <person name="Davidsen T.M."/>
            <person name="Wayne K.J."/>
            <person name="Tettelin H."/>
            <person name="Glass J.I."/>
            <person name="Rusch D."/>
            <person name="Podicherti R."/>
            <person name="Tsui H.-C.T."/>
            <person name="Winkler M.E."/>
        </authorList>
    </citation>
    <scope>NUCLEOTIDE SEQUENCE</scope>
</reference>
<dbReference type="Pfam" id="PF00326">
    <property type="entry name" value="Peptidase_S9"/>
    <property type="match status" value="1"/>
</dbReference>
<dbReference type="GO" id="GO:0004252">
    <property type="term" value="F:serine-type endopeptidase activity"/>
    <property type="evidence" value="ECO:0007669"/>
    <property type="project" value="InterPro"/>
</dbReference>